<accession>A0A218WZC7</accession>
<gene>
    <name evidence="1" type="ORF">CDL15_Pgr016819</name>
</gene>
<evidence type="ECO:0000313" key="1">
    <source>
        <dbReference type="EMBL" id="OWM77422.1"/>
    </source>
</evidence>
<sequence length="160" mass="17268">MVTPLSLSSSPSNHFRHPQLHDTLFLFTSLHCCLPVNPRDCLLHRGLPPPLLLTCSSLHVSSVHRAVMLSLRASLAFPSHFTGRCSQLLLSRLLGAVHSYLELPRLLVVCCCRPHDPPSDPRAVLVLAACRGGLGQPASATVQEVLKALRASLVTCSGKV</sequence>
<protein>
    <submittedName>
        <fullName evidence="1">Uncharacterized protein</fullName>
    </submittedName>
</protein>
<organism evidence="1 2">
    <name type="scientific">Punica granatum</name>
    <name type="common">Pomegranate</name>
    <dbReference type="NCBI Taxonomy" id="22663"/>
    <lineage>
        <taxon>Eukaryota</taxon>
        <taxon>Viridiplantae</taxon>
        <taxon>Streptophyta</taxon>
        <taxon>Embryophyta</taxon>
        <taxon>Tracheophyta</taxon>
        <taxon>Spermatophyta</taxon>
        <taxon>Magnoliopsida</taxon>
        <taxon>eudicotyledons</taxon>
        <taxon>Gunneridae</taxon>
        <taxon>Pentapetalae</taxon>
        <taxon>rosids</taxon>
        <taxon>malvids</taxon>
        <taxon>Myrtales</taxon>
        <taxon>Lythraceae</taxon>
        <taxon>Punica</taxon>
    </lineage>
</organism>
<reference evidence="2" key="1">
    <citation type="journal article" date="2017" name="Plant J.">
        <title>The pomegranate (Punica granatum L.) genome and the genomics of punicalagin biosynthesis.</title>
        <authorList>
            <person name="Qin G."/>
            <person name="Xu C."/>
            <person name="Ming R."/>
            <person name="Tang H."/>
            <person name="Guyot R."/>
            <person name="Kramer E.M."/>
            <person name="Hu Y."/>
            <person name="Yi X."/>
            <person name="Qi Y."/>
            <person name="Xu X."/>
            <person name="Gao Z."/>
            <person name="Pan H."/>
            <person name="Jian J."/>
            <person name="Tian Y."/>
            <person name="Yue Z."/>
            <person name="Xu Y."/>
        </authorList>
    </citation>
    <scope>NUCLEOTIDE SEQUENCE [LARGE SCALE GENOMIC DNA]</scope>
    <source>
        <strain evidence="2">cv. Dabenzi</strain>
    </source>
</reference>
<dbReference type="EMBL" id="MTKT01002534">
    <property type="protein sequence ID" value="OWM77422.1"/>
    <property type="molecule type" value="Genomic_DNA"/>
</dbReference>
<proteinExistence type="predicted"/>
<dbReference type="AlphaFoldDB" id="A0A218WZC7"/>
<name>A0A218WZC7_PUNGR</name>
<comment type="caution">
    <text evidence="1">The sequence shown here is derived from an EMBL/GenBank/DDBJ whole genome shotgun (WGS) entry which is preliminary data.</text>
</comment>
<evidence type="ECO:0000313" key="2">
    <source>
        <dbReference type="Proteomes" id="UP000197138"/>
    </source>
</evidence>
<dbReference type="Proteomes" id="UP000197138">
    <property type="component" value="Unassembled WGS sequence"/>
</dbReference>